<evidence type="ECO:0000313" key="5">
    <source>
        <dbReference type="EMBL" id="MBF8148709.1"/>
    </source>
</evidence>
<keyword evidence="6" id="KW-1185">Reference proteome</keyword>
<sequence>MKKTLSTLFIVFSFFAYAQVSLSVSAIEVDQPVTITIDANSTDSNCNGLNNPTKVYMHSGIGNNSDAFGYGVVGNWGFDDGVGEMTNNGDGTFSITITPQTYYGITQAQADTASQIGMVFRNEDGSQELKDDGCEDFIFPVGKVIINITQPTNEIVVLNSGNDLSLSATITFQGSTTVQGSFEIFYNNVSVATGNCGFPACNATLTNVTESGTVKFVGTPPGSTETGEASFDVIVVPAVVEQALPANMIDGINYHTDPSKATLVLTAPGKEFIQVAGSWNNYSPSASDVMKRDPSTGKYWLELSGLTPGAIETYQYWVFDTNPVANSPSIVKVADPYSSLVLSPFDDAYIPASTYPNMPAYPAGQEREVTVLQTGQTPYDWQVTDFEKPVEEDLVIYEVLIRDFDADRNFQDIIDKIDYFKNLNINAIELMPIMEFEGNESWGYNTAFHMAIDKFYGTPEKFKELVDICHQNGIAVILDIAFNHAYGRNPMVRMWMDDPDGDGWGGPSSDNPYFNAFPMHSYSVGNDFNHSSDYTRDYVKQVVSYWIEEYNIDGFRWDLTKGFTQNCGNGTLSGDEGCTGGYQQDRVDVLKEYADHSWSVDPDHYVIFEHLGSDNEEKEWANYRLDEGKGIMMWGIMNSPYGELTMGEDGNKNIDRMGHKAHGGFNGPRVVGYAESHDEERLMYKNIALGNTSNGSHNVQDLNTALSRMSALGAVSVMVPGPKMIWHFGELGMENSIFTCPDGSIENDGCKLATKPQPQWDNEWLTDALRGQIYEDWSKLHKLKIEEPVFKGDYTITSGNLTPRIDIFDNSMPSSELKNVIILANFDVVTRSIDTYFPAGVTTTWYDLMDATGNTTVSNSTSAITIPAGQFRILGNTSSEVLSVKDETMLGFSIYPNPSQSALSINVNVSNVEIYDLTGKLVKSFKGAFTRTDAFDISSLNSGIYMVKVQNDTNQTLTSKLVKL</sequence>
<feature type="signal peptide" evidence="3">
    <location>
        <begin position="1"/>
        <end position="18"/>
    </location>
</feature>
<organism evidence="5 6">
    <name type="scientific">Winogradskyella marina</name>
    <dbReference type="NCBI Taxonomy" id="2785530"/>
    <lineage>
        <taxon>Bacteria</taxon>
        <taxon>Pseudomonadati</taxon>
        <taxon>Bacteroidota</taxon>
        <taxon>Flavobacteriia</taxon>
        <taxon>Flavobacteriales</taxon>
        <taxon>Flavobacteriaceae</taxon>
        <taxon>Winogradskyella</taxon>
    </lineage>
</organism>
<dbReference type="Pfam" id="PF18962">
    <property type="entry name" value="Por_Secre_tail"/>
    <property type="match status" value="1"/>
</dbReference>
<evidence type="ECO:0000256" key="3">
    <source>
        <dbReference type="SAM" id="SignalP"/>
    </source>
</evidence>
<evidence type="ECO:0000256" key="2">
    <source>
        <dbReference type="ARBA" id="ARBA00022729"/>
    </source>
</evidence>
<comment type="similarity">
    <text evidence="1">Belongs to the glycosyl hydrolase 13 family.</text>
</comment>
<dbReference type="InterPro" id="IPR026444">
    <property type="entry name" value="Secre_tail"/>
</dbReference>
<dbReference type="CDD" id="cd11350">
    <property type="entry name" value="AmyAc_4"/>
    <property type="match status" value="1"/>
</dbReference>
<dbReference type="InterPro" id="IPR006047">
    <property type="entry name" value="GH13_cat_dom"/>
</dbReference>
<dbReference type="SMART" id="SM00642">
    <property type="entry name" value="Aamy"/>
    <property type="match status" value="1"/>
</dbReference>
<dbReference type="InterPro" id="IPR017853">
    <property type="entry name" value="GH"/>
</dbReference>
<dbReference type="Pfam" id="PF00128">
    <property type="entry name" value="Alpha-amylase"/>
    <property type="match status" value="1"/>
</dbReference>
<dbReference type="SUPFAM" id="SSF51445">
    <property type="entry name" value="(Trans)glycosidases"/>
    <property type="match status" value="1"/>
</dbReference>
<dbReference type="NCBIfam" id="TIGR04183">
    <property type="entry name" value="Por_Secre_tail"/>
    <property type="match status" value="1"/>
</dbReference>
<evidence type="ECO:0000256" key="1">
    <source>
        <dbReference type="ARBA" id="ARBA00008061"/>
    </source>
</evidence>
<gene>
    <name evidence="5" type="ORF">ITJ86_02300</name>
</gene>
<evidence type="ECO:0000259" key="4">
    <source>
        <dbReference type="SMART" id="SM00642"/>
    </source>
</evidence>
<dbReference type="Gene3D" id="3.20.20.80">
    <property type="entry name" value="Glycosidases"/>
    <property type="match status" value="1"/>
</dbReference>
<feature type="domain" description="Glycosyl hydrolase family 13 catalytic" evidence="4">
    <location>
        <begin position="398"/>
        <end position="781"/>
    </location>
</feature>
<dbReference type="RefSeq" id="WP_195869982.1">
    <property type="nucleotide sequence ID" value="NZ_JADOET010000001.1"/>
</dbReference>
<reference evidence="5 6" key="1">
    <citation type="submission" date="2020-11" db="EMBL/GenBank/DDBJ databases">
        <title>Winogradskyella marina sp. nov., isolated from marine sediment.</title>
        <authorList>
            <person name="Bo J."/>
            <person name="Wang S."/>
            <person name="Song X."/>
            <person name="Du Z."/>
        </authorList>
    </citation>
    <scope>NUCLEOTIDE SEQUENCE [LARGE SCALE GENOMIC DNA]</scope>
    <source>
        <strain evidence="5 6">F6397</strain>
    </source>
</reference>
<protein>
    <submittedName>
        <fullName evidence="5">T9SS type A sorting domain-containing protein</fullName>
    </submittedName>
</protein>
<dbReference type="InterPro" id="IPR014756">
    <property type="entry name" value="Ig_E-set"/>
</dbReference>
<dbReference type="EMBL" id="JADOET010000001">
    <property type="protein sequence ID" value="MBF8148709.1"/>
    <property type="molecule type" value="Genomic_DNA"/>
</dbReference>
<name>A0ABS0EE33_9FLAO</name>
<dbReference type="Gene3D" id="2.60.40.10">
    <property type="entry name" value="Immunoglobulins"/>
    <property type="match status" value="1"/>
</dbReference>
<accession>A0ABS0EE33</accession>
<dbReference type="InterPro" id="IPR013783">
    <property type="entry name" value="Ig-like_fold"/>
</dbReference>
<keyword evidence="2 3" id="KW-0732">Signal</keyword>
<evidence type="ECO:0000313" key="6">
    <source>
        <dbReference type="Proteomes" id="UP000611215"/>
    </source>
</evidence>
<comment type="caution">
    <text evidence="5">The sequence shown here is derived from an EMBL/GenBank/DDBJ whole genome shotgun (WGS) entry which is preliminary data.</text>
</comment>
<dbReference type="PANTHER" id="PTHR43002">
    <property type="entry name" value="GLYCOGEN DEBRANCHING ENZYME"/>
    <property type="match status" value="1"/>
</dbReference>
<proteinExistence type="inferred from homology"/>
<feature type="chain" id="PRO_5047170956" evidence="3">
    <location>
        <begin position="19"/>
        <end position="964"/>
    </location>
</feature>
<dbReference type="Proteomes" id="UP000611215">
    <property type="component" value="Unassembled WGS sequence"/>
</dbReference>
<dbReference type="SUPFAM" id="SSF81296">
    <property type="entry name" value="E set domains"/>
    <property type="match status" value="1"/>
</dbReference>